<keyword evidence="9" id="KW-1185">Reference proteome</keyword>
<dbReference type="InterPro" id="IPR018584">
    <property type="entry name" value="GT87"/>
</dbReference>
<keyword evidence="5 7" id="KW-1133">Transmembrane helix</keyword>
<protein>
    <recommendedName>
        <fullName evidence="10">DUF2029 domain-containing protein</fullName>
    </recommendedName>
</protein>
<keyword evidence="6 7" id="KW-0472">Membrane</keyword>
<name>A0A2Z2HXC9_9EURY</name>
<feature type="transmembrane region" description="Helical" evidence="7">
    <location>
        <begin position="181"/>
        <end position="202"/>
    </location>
</feature>
<evidence type="ECO:0000313" key="8">
    <source>
        <dbReference type="EMBL" id="ARS91762.1"/>
    </source>
</evidence>
<dbReference type="GO" id="GO:0005886">
    <property type="term" value="C:plasma membrane"/>
    <property type="evidence" value="ECO:0007669"/>
    <property type="project" value="UniProtKB-SubCell"/>
</dbReference>
<dbReference type="KEGG" id="naj:B1756_08930"/>
<feature type="transmembrane region" description="Helical" evidence="7">
    <location>
        <begin position="33"/>
        <end position="51"/>
    </location>
</feature>
<gene>
    <name evidence="8" type="ORF">B1756_08930</name>
</gene>
<accession>A0A2Z2HXC9</accession>
<dbReference type="Proteomes" id="UP000250088">
    <property type="component" value="Chromosome"/>
</dbReference>
<feature type="transmembrane region" description="Helical" evidence="7">
    <location>
        <begin position="297"/>
        <end position="313"/>
    </location>
</feature>
<keyword evidence="3" id="KW-0808">Transferase</keyword>
<evidence type="ECO:0000256" key="5">
    <source>
        <dbReference type="ARBA" id="ARBA00022989"/>
    </source>
</evidence>
<dbReference type="GO" id="GO:0016758">
    <property type="term" value="F:hexosyltransferase activity"/>
    <property type="evidence" value="ECO:0007669"/>
    <property type="project" value="InterPro"/>
</dbReference>
<comment type="subcellular location">
    <subcellularLocation>
        <location evidence="1">Cell membrane</location>
        <topology evidence="1">Multi-pass membrane protein</topology>
    </subcellularLocation>
</comment>
<evidence type="ECO:0008006" key="10">
    <source>
        <dbReference type="Google" id="ProtNLM"/>
    </source>
</evidence>
<evidence type="ECO:0000256" key="6">
    <source>
        <dbReference type="ARBA" id="ARBA00023136"/>
    </source>
</evidence>
<dbReference type="AlphaFoldDB" id="A0A2Z2HXC9"/>
<sequence>MLAANFEVYRVAAEAVLAGEDFYAVAPDRFPDFYYLYPPITVLTFLPFAAVGLWTGFAIHTLLEVAVGLALAWVIVRWIERERSLERLDYALIAGFVVGSIHTVPSLVYGQVNLRMALLVAVGLWLLERSHTVESSPLSHSHEPGARLEFLAGVALAGAALLKVFPAAIGVLLLHLRAWRAVAGALVTGLGGLALGALLFGAGRTRQFFVDVLFPRTDDEAFVGGLEPSAAYVTVRRPISVLTPEIEPTLYTVFALAVLAPPVAYVYTDLETSTDRLVAAHATLVAIFVFFPSYPLYYPIVFATLVPALYLVVDPLARWLLVAGALLANVVLMGPTLESVVLAAPPAIGGPLETVGFAVLTVASPVLLGCLVMVAGCVVYRYRRSRGIADGDRSGRSRRTSS</sequence>
<evidence type="ECO:0000256" key="7">
    <source>
        <dbReference type="SAM" id="Phobius"/>
    </source>
</evidence>
<evidence type="ECO:0000313" key="9">
    <source>
        <dbReference type="Proteomes" id="UP000250088"/>
    </source>
</evidence>
<evidence type="ECO:0000256" key="1">
    <source>
        <dbReference type="ARBA" id="ARBA00004651"/>
    </source>
</evidence>
<keyword evidence="2" id="KW-1003">Cell membrane</keyword>
<dbReference type="OrthoDB" id="307029at2157"/>
<feature type="transmembrane region" description="Helical" evidence="7">
    <location>
        <begin position="357"/>
        <end position="380"/>
    </location>
</feature>
<feature type="transmembrane region" description="Helical" evidence="7">
    <location>
        <begin position="57"/>
        <end position="76"/>
    </location>
</feature>
<evidence type="ECO:0000256" key="4">
    <source>
        <dbReference type="ARBA" id="ARBA00022692"/>
    </source>
</evidence>
<reference evidence="9" key="1">
    <citation type="submission" date="2017-02" db="EMBL/GenBank/DDBJ databases">
        <title>Natronthermophilus aegyptiacus gen. nov.,sp. nov., an aerobic, extremely halophilic alkalithermophilic archaeon isolated from the athalassohaline Wadi An Natrun, Egypt.</title>
        <authorList>
            <person name="Zhao B."/>
        </authorList>
    </citation>
    <scope>NUCLEOTIDE SEQUENCE [LARGE SCALE GENOMIC DNA]</scope>
    <source>
        <strain evidence="9">JW/NM-HA 15</strain>
    </source>
</reference>
<feature type="transmembrane region" description="Helical" evidence="7">
    <location>
        <begin position="88"/>
        <end position="109"/>
    </location>
</feature>
<dbReference type="Pfam" id="PF09594">
    <property type="entry name" value="GT87"/>
    <property type="match status" value="1"/>
</dbReference>
<evidence type="ECO:0000256" key="2">
    <source>
        <dbReference type="ARBA" id="ARBA00022475"/>
    </source>
</evidence>
<feature type="transmembrane region" description="Helical" evidence="7">
    <location>
        <begin position="150"/>
        <end position="174"/>
    </location>
</feature>
<proteinExistence type="predicted"/>
<organism evidence="8 9">
    <name type="scientific">Natrarchaeobaculum aegyptiacum</name>
    <dbReference type="NCBI Taxonomy" id="745377"/>
    <lineage>
        <taxon>Archaea</taxon>
        <taxon>Methanobacteriati</taxon>
        <taxon>Methanobacteriota</taxon>
        <taxon>Stenosarchaea group</taxon>
        <taxon>Halobacteria</taxon>
        <taxon>Halobacteriales</taxon>
        <taxon>Natrialbaceae</taxon>
        <taxon>Natrarchaeobaculum</taxon>
    </lineage>
</organism>
<feature type="transmembrane region" description="Helical" evidence="7">
    <location>
        <begin position="320"/>
        <end position="337"/>
    </location>
</feature>
<evidence type="ECO:0000256" key="3">
    <source>
        <dbReference type="ARBA" id="ARBA00022679"/>
    </source>
</evidence>
<keyword evidence="4 7" id="KW-0812">Transmembrane</keyword>
<dbReference type="EMBL" id="CP019893">
    <property type="protein sequence ID" value="ARS91762.1"/>
    <property type="molecule type" value="Genomic_DNA"/>
</dbReference>